<proteinExistence type="predicted"/>
<gene>
    <name evidence="1" type="ORF">Tsubulata_004953</name>
</gene>
<dbReference type="OrthoDB" id="1928518at2759"/>
<dbReference type="AlphaFoldDB" id="A0A9Q0J500"/>
<accession>A0A9Q0J500</accession>
<dbReference type="PANTHER" id="PTHR36773:SF1">
    <property type="entry name" value="EXPRESSED PROTEIN"/>
    <property type="match status" value="1"/>
</dbReference>
<protein>
    <submittedName>
        <fullName evidence="1">Uncharacterized protein</fullName>
    </submittedName>
</protein>
<dbReference type="PANTHER" id="PTHR36773">
    <property type="entry name" value="EXPRESSED PROTEIN"/>
    <property type="match status" value="1"/>
</dbReference>
<dbReference type="GO" id="GO:0009536">
    <property type="term" value="C:plastid"/>
    <property type="evidence" value="ECO:0007669"/>
    <property type="project" value="TreeGrafter"/>
</dbReference>
<organism evidence="1 2">
    <name type="scientific">Turnera subulata</name>
    <dbReference type="NCBI Taxonomy" id="218843"/>
    <lineage>
        <taxon>Eukaryota</taxon>
        <taxon>Viridiplantae</taxon>
        <taxon>Streptophyta</taxon>
        <taxon>Embryophyta</taxon>
        <taxon>Tracheophyta</taxon>
        <taxon>Spermatophyta</taxon>
        <taxon>Magnoliopsida</taxon>
        <taxon>eudicotyledons</taxon>
        <taxon>Gunneridae</taxon>
        <taxon>Pentapetalae</taxon>
        <taxon>rosids</taxon>
        <taxon>fabids</taxon>
        <taxon>Malpighiales</taxon>
        <taxon>Passifloraceae</taxon>
        <taxon>Turnera</taxon>
    </lineage>
</organism>
<reference evidence="1" key="2">
    <citation type="journal article" date="2023" name="Plants (Basel)">
        <title>Annotation of the Turnera subulata (Passifloraceae) Draft Genome Reveals the S-Locus Evolved after the Divergence of Turneroideae from Passifloroideae in a Stepwise Manner.</title>
        <authorList>
            <person name="Henning P.M."/>
            <person name="Roalson E.H."/>
            <person name="Mir W."/>
            <person name="McCubbin A.G."/>
            <person name="Shore J.S."/>
        </authorList>
    </citation>
    <scope>NUCLEOTIDE SEQUENCE</scope>
    <source>
        <strain evidence="1">F60SS</strain>
    </source>
</reference>
<reference evidence="1" key="1">
    <citation type="submission" date="2022-02" db="EMBL/GenBank/DDBJ databases">
        <authorList>
            <person name="Henning P.M."/>
            <person name="McCubbin A.G."/>
            <person name="Shore J.S."/>
        </authorList>
    </citation>
    <scope>NUCLEOTIDE SEQUENCE</scope>
    <source>
        <strain evidence="1">F60SS</strain>
        <tissue evidence="1">Leaves</tissue>
    </source>
</reference>
<evidence type="ECO:0000313" key="2">
    <source>
        <dbReference type="Proteomes" id="UP001141552"/>
    </source>
</evidence>
<evidence type="ECO:0000313" key="1">
    <source>
        <dbReference type="EMBL" id="KAJ4828598.1"/>
    </source>
</evidence>
<comment type="caution">
    <text evidence="1">The sequence shown here is derived from an EMBL/GenBank/DDBJ whole genome shotgun (WGS) entry which is preliminary data.</text>
</comment>
<sequence length="226" mass="25042">LTRFAYLSPVQYVSVTLKLMDSSTPLNLDDYSASATTIKFDRPVPLLRGPTPAGPLDDEDNPSSYVLAFENPRSWAAAYRACESQIIRQCEAGARIGCAIRASDTCKPSWWRGLIGGGGAAKLSDLKERERCEEREMEGCLAMAKEKCVGLAREKCAAPFRDARIAVPEKELARRLVCSVSVPEGKSGWWWVRLVGSRKCGFGPVTTRKASELLGSDAEYQWKFRR</sequence>
<dbReference type="Proteomes" id="UP001141552">
    <property type="component" value="Unassembled WGS sequence"/>
</dbReference>
<feature type="non-terminal residue" evidence="1">
    <location>
        <position position="226"/>
    </location>
</feature>
<name>A0A9Q0J500_9ROSI</name>
<dbReference type="EMBL" id="JAKUCV010006130">
    <property type="protein sequence ID" value="KAJ4828598.1"/>
    <property type="molecule type" value="Genomic_DNA"/>
</dbReference>
<keyword evidence="2" id="KW-1185">Reference proteome</keyword>